<evidence type="ECO:0000313" key="2">
    <source>
        <dbReference type="EMBL" id="JAH40805.1"/>
    </source>
</evidence>
<reference evidence="2" key="1">
    <citation type="submission" date="2014-11" db="EMBL/GenBank/DDBJ databases">
        <authorList>
            <person name="Amaro Gonzalez C."/>
        </authorList>
    </citation>
    <scope>NUCLEOTIDE SEQUENCE</scope>
</reference>
<dbReference type="EMBL" id="GBXM01067772">
    <property type="protein sequence ID" value="JAH40805.1"/>
    <property type="molecule type" value="Transcribed_RNA"/>
</dbReference>
<feature type="signal peptide" evidence="1">
    <location>
        <begin position="1"/>
        <end position="15"/>
    </location>
</feature>
<protein>
    <submittedName>
        <fullName evidence="2">Uncharacterized protein</fullName>
    </submittedName>
</protein>
<feature type="chain" id="PRO_5011850374" evidence="1">
    <location>
        <begin position="16"/>
        <end position="60"/>
    </location>
</feature>
<dbReference type="EMBL" id="GBXM01077478">
    <property type="protein sequence ID" value="JAH31099.1"/>
    <property type="molecule type" value="Transcribed_RNA"/>
</dbReference>
<evidence type="ECO:0000256" key="1">
    <source>
        <dbReference type="SAM" id="SignalP"/>
    </source>
</evidence>
<keyword evidence="1" id="KW-0732">Signal</keyword>
<accession>A0A0E9SJH1</accession>
<dbReference type="AlphaFoldDB" id="A0A0E9SJH1"/>
<organism evidence="2">
    <name type="scientific">Anguilla anguilla</name>
    <name type="common">European freshwater eel</name>
    <name type="synonym">Muraena anguilla</name>
    <dbReference type="NCBI Taxonomy" id="7936"/>
    <lineage>
        <taxon>Eukaryota</taxon>
        <taxon>Metazoa</taxon>
        <taxon>Chordata</taxon>
        <taxon>Craniata</taxon>
        <taxon>Vertebrata</taxon>
        <taxon>Euteleostomi</taxon>
        <taxon>Actinopterygii</taxon>
        <taxon>Neopterygii</taxon>
        <taxon>Teleostei</taxon>
        <taxon>Anguilliformes</taxon>
        <taxon>Anguillidae</taxon>
        <taxon>Anguilla</taxon>
    </lineage>
</organism>
<reference evidence="2" key="2">
    <citation type="journal article" date="2015" name="Fish Shellfish Immunol.">
        <title>Early steps in the European eel (Anguilla anguilla)-Vibrio vulnificus interaction in the gills: Role of the RtxA13 toxin.</title>
        <authorList>
            <person name="Callol A."/>
            <person name="Pajuelo D."/>
            <person name="Ebbesson L."/>
            <person name="Teles M."/>
            <person name="MacKenzie S."/>
            <person name="Amaro C."/>
        </authorList>
    </citation>
    <scope>NUCLEOTIDE SEQUENCE</scope>
</reference>
<sequence>MICVLCLTVTGWSCTCHFNACSISHGSISIRHAKASAWKRIIQHTTPVDSKLATDLFVYI</sequence>
<name>A0A0E9SJH1_ANGAN</name>
<proteinExistence type="predicted"/>